<dbReference type="Proteomes" id="UP000789831">
    <property type="component" value="Unassembled WGS sequence"/>
</dbReference>
<keyword evidence="1" id="KW-0732">Signal</keyword>
<comment type="caution">
    <text evidence="2">The sequence shown here is derived from an EMBL/GenBank/DDBJ whole genome shotgun (WGS) entry which is preliminary data.</text>
</comment>
<name>A0A9N9E8L4_9GLOM</name>
<evidence type="ECO:0000256" key="1">
    <source>
        <dbReference type="SAM" id="SignalP"/>
    </source>
</evidence>
<proteinExistence type="predicted"/>
<dbReference type="AlphaFoldDB" id="A0A9N9E8L4"/>
<feature type="signal peptide" evidence="1">
    <location>
        <begin position="1"/>
        <end position="20"/>
    </location>
</feature>
<feature type="chain" id="PRO_5040116407" evidence="1">
    <location>
        <begin position="21"/>
        <end position="45"/>
    </location>
</feature>
<evidence type="ECO:0000313" key="2">
    <source>
        <dbReference type="EMBL" id="CAG8667702.1"/>
    </source>
</evidence>
<reference evidence="2" key="1">
    <citation type="submission" date="2021-06" db="EMBL/GenBank/DDBJ databases">
        <authorList>
            <person name="Kallberg Y."/>
            <person name="Tangrot J."/>
            <person name="Rosling A."/>
        </authorList>
    </citation>
    <scope>NUCLEOTIDE SEQUENCE</scope>
    <source>
        <strain evidence="2">MT106</strain>
    </source>
</reference>
<sequence>MKTILLSFAVLAVYALNISALPAHVKSHPIKYHPTKPPIDDESGG</sequence>
<organism evidence="2 3">
    <name type="scientific">Ambispora gerdemannii</name>
    <dbReference type="NCBI Taxonomy" id="144530"/>
    <lineage>
        <taxon>Eukaryota</taxon>
        <taxon>Fungi</taxon>
        <taxon>Fungi incertae sedis</taxon>
        <taxon>Mucoromycota</taxon>
        <taxon>Glomeromycotina</taxon>
        <taxon>Glomeromycetes</taxon>
        <taxon>Archaeosporales</taxon>
        <taxon>Ambisporaceae</taxon>
        <taxon>Ambispora</taxon>
    </lineage>
</organism>
<feature type="non-terminal residue" evidence="2">
    <location>
        <position position="45"/>
    </location>
</feature>
<protein>
    <submittedName>
        <fullName evidence="2">10078_t:CDS:1</fullName>
    </submittedName>
</protein>
<gene>
    <name evidence="2" type="ORF">AGERDE_LOCUS12113</name>
</gene>
<dbReference type="EMBL" id="CAJVPL010007085">
    <property type="protein sequence ID" value="CAG8667702.1"/>
    <property type="molecule type" value="Genomic_DNA"/>
</dbReference>
<evidence type="ECO:0000313" key="3">
    <source>
        <dbReference type="Proteomes" id="UP000789831"/>
    </source>
</evidence>
<keyword evidence="3" id="KW-1185">Reference proteome</keyword>
<accession>A0A9N9E8L4</accession>